<protein>
    <submittedName>
        <fullName evidence="7">Right handed beta helix region</fullName>
    </submittedName>
</protein>
<dbReference type="PANTHER" id="PTHR40088:SF2">
    <property type="entry name" value="SECRETED SUGAR HYDROLASE"/>
    <property type="match status" value="1"/>
</dbReference>
<dbReference type="GO" id="GO:0016837">
    <property type="term" value="F:carbon-oxygen lyase activity, acting on polysaccharides"/>
    <property type="evidence" value="ECO:0007669"/>
    <property type="project" value="TreeGrafter"/>
</dbReference>
<dbReference type="Proteomes" id="UP000316238">
    <property type="component" value="Unassembled WGS sequence"/>
</dbReference>
<dbReference type="SUPFAM" id="SSF51126">
    <property type="entry name" value="Pectin lyase-like"/>
    <property type="match status" value="1"/>
</dbReference>
<feature type="domain" description="Right handed beta helix" evidence="5">
    <location>
        <begin position="195"/>
        <end position="333"/>
    </location>
</feature>
<evidence type="ECO:0000313" key="7">
    <source>
        <dbReference type="EMBL" id="TAA74180.1"/>
    </source>
</evidence>
<gene>
    <name evidence="7" type="ORF">CDV28_13612</name>
</gene>
<dbReference type="Pfam" id="PF13229">
    <property type="entry name" value="Beta_helix"/>
    <property type="match status" value="1"/>
</dbReference>
<evidence type="ECO:0000256" key="1">
    <source>
        <dbReference type="ARBA" id="ARBA00004613"/>
    </source>
</evidence>
<dbReference type="NCBIfam" id="NF041518">
    <property type="entry name" value="choice_anch_Q"/>
    <property type="match status" value="1"/>
</dbReference>
<dbReference type="AlphaFoldDB" id="A0A521FZK4"/>
<dbReference type="InterPro" id="IPR059226">
    <property type="entry name" value="Choice_anch_Q_dom"/>
</dbReference>
<keyword evidence="4" id="KW-1133">Transmembrane helix</keyword>
<evidence type="ECO:0000313" key="8">
    <source>
        <dbReference type="Proteomes" id="UP000316238"/>
    </source>
</evidence>
<dbReference type="GO" id="GO:0005576">
    <property type="term" value="C:extracellular region"/>
    <property type="evidence" value="ECO:0007669"/>
    <property type="project" value="UniProtKB-SubCell"/>
</dbReference>
<keyword evidence="2" id="KW-0964">Secreted</keyword>
<organism evidence="7 8">
    <name type="scientific">Candidatus Electronema aureum</name>
    <dbReference type="NCBI Taxonomy" id="2005002"/>
    <lineage>
        <taxon>Bacteria</taxon>
        <taxon>Pseudomonadati</taxon>
        <taxon>Thermodesulfobacteriota</taxon>
        <taxon>Desulfobulbia</taxon>
        <taxon>Desulfobulbales</taxon>
        <taxon>Desulfobulbaceae</taxon>
        <taxon>Candidatus Electronema</taxon>
    </lineage>
</organism>
<feature type="transmembrane region" description="Helical" evidence="4">
    <location>
        <begin position="21"/>
        <end position="42"/>
    </location>
</feature>
<name>A0A521FZK4_9BACT</name>
<dbReference type="InterPro" id="IPR011050">
    <property type="entry name" value="Pectin_lyase_fold/virulence"/>
</dbReference>
<keyword evidence="4" id="KW-0812">Transmembrane</keyword>
<dbReference type="Pfam" id="PF22842">
    <property type="entry name" value="Pel9A-like_beta_helix"/>
    <property type="match status" value="1"/>
</dbReference>
<evidence type="ECO:0000259" key="6">
    <source>
        <dbReference type="Pfam" id="PF22842"/>
    </source>
</evidence>
<feature type="domain" description="Pel9A-like right handed beta-helix region" evidence="6">
    <location>
        <begin position="34"/>
        <end position="86"/>
    </location>
</feature>
<evidence type="ECO:0000259" key="5">
    <source>
        <dbReference type="Pfam" id="PF13229"/>
    </source>
</evidence>
<dbReference type="EMBL" id="NQJD01000036">
    <property type="protein sequence ID" value="TAA74180.1"/>
    <property type="molecule type" value="Genomic_DNA"/>
</dbReference>
<dbReference type="InterPro" id="IPR039448">
    <property type="entry name" value="Beta_helix"/>
</dbReference>
<evidence type="ECO:0000256" key="4">
    <source>
        <dbReference type="SAM" id="Phobius"/>
    </source>
</evidence>
<keyword evidence="4" id="KW-0472">Membrane</keyword>
<dbReference type="InterPro" id="IPR006626">
    <property type="entry name" value="PbH1"/>
</dbReference>
<dbReference type="SMART" id="SM00710">
    <property type="entry name" value="PbH1"/>
    <property type="match status" value="8"/>
</dbReference>
<evidence type="ECO:0000256" key="3">
    <source>
        <dbReference type="ARBA" id="ARBA00022729"/>
    </source>
</evidence>
<comment type="subcellular location">
    <subcellularLocation>
        <location evidence="1">Secreted</location>
    </subcellularLocation>
</comment>
<comment type="caution">
    <text evidence="7">The sequence shown here is derived from an EMBL/GenBank/DDBJ whole genome shotgun (WGS) entry which is preliminary data.</text>
</comment>
<dbReference type="Gene3D" id="2.160.20.10">
    <property type="entry name" value="Single-stranded right-handed beta-helix, Pectin lyase-like"/>
    <property type="match status" value="1"/>
</dbReference>
<accession>A0A521FZK4</accession>
<sequence length="515" mass="55738">MKNDGDTMVKLTLLSILQHCYAAFFVLMIIGVQTAWSAVYYVDAVAGNDANSGTADAPWATVQKAAAILIAGDTAYIKNGIYAMNNHPTVKYLSPVNSGNAAAGYITFAAYNGHTPVLDGGNARLLTAGGLINIRNKEYIRISGITVKNVDDNAEGIGIYVENSRHIIIEKNHVLHTDSSGIQVFTKSVQLGLPSADIIIENNEVEDTNLGGPNEMITVAGVNRFEVKGNLVHNRKSGTTGGEGIDIKQGSKNGSVHHNEIWDLNTNRPGVYIDAWDQLTENIDVYANHIHHIDTFGLYVGSERGGLLRNIRIFNNIIHDNYRAGICFADESSYSGTEPIENIVVMNNTLAHNGVSINWYGAIYVENPSITGLTIRNNIAWQNGGYQISSIPTTTSAVAVSNNLLWGVLGAADNNRISSSVDMKADPLFVDTAETNFRLQVASPAIDRGDTASLPVDIFDQDGDSNATESIPFDYAGKPRISGNRVDIGAYEYISSVPEDTSPYPWLPAVYKLLL</sequence>
<keyword evidence="8" id="KW-1185">Reference proteome</keyword>
<dbReference type="InterPro" id="IPR052052">
    <property type="entry name" value="Polysaccharide_Lyase_9"/>
</dbReference>
<dbReference type="InterPro" id="IPR053868">
    <property type="entry name" value="Pel9A-like_beta_helix"/>
</dbReference>
<dbReference type="InterPro" id="IPR012334">
    <property type="entry name" value="Pectin_lyas_fold"/>
</dbReference>
<reference evidence="7" key="1">
    <citation type="submission" date="2017-07" db="EMBL/GenBank/DDBJ databases">
        <title>The cable genome - Insights into the physiology and evolution of filamentous bacteria capable of sulfide oxidation via long distance electron transfer.</title>
        <authorList>
            <person name="Thorup C."/>
            <person name="Bjerg J.T."/>
            <person name="Schreiber L."/>
            <person name="Nielsen L.P."/>
            <person name="Kjeldsen K.U."/>
            <person name="Boesen T."/>
            <person name="Boggild A."/>
            <person name="Meysman F."/>
            <person name="Geelhoed J."/>
            <person name="Schramm A."/>
        </authorList>
    </citation>
    <scope>NUCLEOTIDE SEQUENCE [LARGE SCALE GENOMIC DNA]</scope>
    <source>
        <strain evidence="7">GS</strain>
    </source>
</reference>
<evidence type="ECO:0000256" key="2">
    <source>
        <dbReference type="ARBA" id="ARBA00022525"/>
    </source>
</evidence>
<proteinExistence type="predicted"/>
<dbReference type="PANTHER" id="PTHR40088">
    <property type="entry name" value="PECTATE LYASE (EUROFUNG)"/>
    <property type="match status" value="1"/>
</dbReference>
<keyword evidence="3" id="KW-0732">Signal</keyword>